<evidence type="ECO:0000256" key="3">
    <source>
        <dbReference type="ARBA" id="ARBA00022803"/>
    </source>
</evidence>
<dbReference type="InterPro" id="IPR011990">
    <property type="entry name" value="TPR-like_helical_dom_sf"/>
</dbReference>
<dbReference type="GO" id="GO:0007283">
    <property type="term" value="P:spermatogenesis"/>
    <property type="evidence" value="ECO:0007669"/>
    <property type="project" value="TreeGrafter"/>
</dbReference>
<dbReference type="Gene3D" id="1.25.40.10">
    <property type="entry name" value="Tetratricopeptide repeat domain"/>
    <property type="match status" value="1"/>
</dbReference>
<evidence type="ECO:0000256" key="5">
    <source>
        <dbReference type="PROSITE-ProRule" id="PRU00339"/>
    </source>
</evidence>
<evidence type="ECO:0000256" key="4">
    <source>
        <dbReference type="PROSITE-ProRule" id="PRU00277"/>
    </source>
</evidence>
<dbReference type="SUPFAM" id="SSF48452">
    <property type="entry name" value="TPR-like"/>
    <property type="match status" value="1"/>
</dbReference>
<feature type="non-terminal residue" evidence="7">
    <location>
        <position position="346"/>
    </location>
</feature>
<comment type="caution">
    <text evidence="7">The sequence shown here is derived from an EMBL/GenBank/DDBJ whole genome shotgun (WGS) entry which is preliminary data.</text>
</comment>
<keyword evidence="2" id="KW-0677">Repeat</keyword>
<keyword evidence="3 5" id="KW-0802">TPR repeat</keyword>
<dbReference type="GO" id="GO:0034587">
    <property type="term" value="P:piRNA processing"/>
    <property type="evidence" value="ECO:0007669"/>
    <property type="project" value="TreeGrafter"/>
</dbReference>
<evidence type="ECO:0000313" key="7">
    <source>
        <dbReference type="EMBL" id="KAB7504627.1"/>
    </source>
</evidence>
<dbReference type="PROSITE" id="PS50005">
    <property type="entry name" value="TPR"/>
    <property type="match status" value="1"/>
</dbReference>
<evidence type="ECO:0000313" key="8">
    <source>
        <dbReference type="Proteomes" id="UP000326759"/>
    </source>
</evidence>
<dbReference type="Pfam" id="PF00254">
    <property type="entry name" value="FKBP_C"/>
    <property type="match status" value="1"/>
</dbReference>
<dbReference type="InterPro" id="IPR001179">
    <property type="entry name" value="PPIase_FKBP_dom"/>
</dbReference>
<sequence length="346" mass="40269">MEPFEKLAIMMEDISGDEGVLKMELSVGVGPDIPKEAQVVFHYSAYLEYADEPFDSTLLRNQPQRAYLNEEDTLPGIKIGLRTMRTKEKARFLIRPQYAFGELGCPPRIPPKATILYEITLLDWNDRSGADTFENLDYEQKVKLSFSQKMKAATDYHKEGNEFYKKNHLLKAKKSYRRATWILENMSVSDAEEEQRQCELLFKMRSNLAQINLDLKEFGRACTECRLALDLPATVGEELKAKLFFRFGKAKMFLNDFDLSRKYLLKAQRLRPNNLEISNLLEDLLKRTKKYCDREKIICQKMMGVKIEDSKAKIPNCAKDLDNVDPLLKRIIENQLKNLRQDSKRE</sequence>
<name>A0A5N5TEH0_9CRUS</name>
<comment type="similarity">
    <text evidence="1">Belongs to the FKBP6 family.</text>
</comment>
<dbReference type="GO" id="GO:0005737">
    <property type="term" value="C:cytoplasm"/>
    <property type="evidence" value="ECO:0007669"/>
    <property type="project" value="TreeGrafter"/>
</dbReference>
<comment type="catalytic activity">
    <reaction evidence="4">
        <text>[protein]-peptidylproline (omega=180) = [protein]-peptidylproline (omega=0)</text>
        <dbReference type="Rhea" id="RHEA:16237"/>
        <dbReference type="Rhea" id="RHEA-COMP:10747"/>
        <dbReference type="Rhea" id="RHEA-COMP:10748"/>
        <dbReference type="ChEBI" id="CHEBI:83833"/>
        <dbReference type="ChEBI" id="CHEBI:83834"/>
        <dbReference type="EC" id="5.2.1.8"/>
    </reaction>
</comment>
<dbReference type="AlphaFoldDB" id="A0A5N5TEH0"/>
<proteinExistence type="inferred from homology"/>
<dbReference type="InterPro" id="IPR019734">
    <property type="entry name" value="TPR_rpt"/>
</dbReference>
<evidence type="ECO:0000256" key="1">
    <source>
        <dbReference type="ARBA" id="ARBA00009648"/>
    </source>
</evidence>
<protein>
    <recommendedName>
        <fullName evidence="4">peptidylprolyl isomerase</fullName>
        <ecNumber evidence="4">5.2.1.8</ecNumber>
    </recommendedName>
</protein>
<dbReference type="InterPro" id="IPR042282">
    <property type="entry name" value="FKBP6/shu"/>
</dbReference>
<dbReference type="Proteomes" id="UP000326759">
    <property type="component" value="Unassembled WGS sequence"/>
</dbReference>
<dbReference type="Gene3D" id="3.10.50.40">
    <property type="match status" value="1"/>
</dbReference>
<feature type="repeat" description="TPR" evidence="5">
    <location>
        <begin position="241"/>
        <end position="274"/>
    </location>
</feature>
<dbReference type="PANTHER" id="PTHR46674:SF1">
    <property type="entry name" value="INACTIVE PEPTIDYL-PROLYL CIS-TRANS ISOMERASE FKBP6"/>
    <property type="match status" value="1"/>
</dbReference>
<keyword evidence="4" id="KW-0697">Rotamase</keyword>
<reference evidence="7 8" key="1">
    <citation type="journal article" date="2019" name="PLoS Biol.">
        <title>Sex chromosomes control vertical transmission of feminizing Wolbachia symbionts in an isopod.</title>
        <authorList>
            <person name="Becking T."/>
            <person name="Chebbi M.A."/>
            <person name="Giraud I."/>
            <person name="Moumen B."/>
            <person name="Laverre T."/>
            <person name="Caubet Y."/>
            <person name="Peccoud J."/>
            <person name="Gilbert C."/>
            <person name="Cordaux R."/>
        </authorList>
    </citation>
    <scope>NUCLEOTIDE SEQUENCE [LARGE SCALE GENOMIC DNA]</scope>
    <source>
        <strain evidence="7">ANa2</strain>
        <tissue evidence="7">Whole body excluding digestive tract and cuticle</tissue>
    </source>
</reference>
<dbReference type="SMART" id="SM00028">
    <property type="entry name" value="TPR"/>
    <property type="match status" value="3"/>
</dbReference>
<keyword evidence="8" id="KW-1185">Reference proteome</keyword>
<dbReference type="Pfam" id="PF13181">
    <property type="entry name" value="TPR_8"/>
    <property type="match status" value="1"/>
</dbReference>
<dbReference type="EMBL" id="SEYY01002719">
    <property type="protein sequence ID" value="KAB7504627.1"/>
    <property type="molecule type" value="Genomic_DNA"/>
</dbReference>
<evidence type="ECO:0000256" key="2">
    <source>
        <dbReference type="ARBA" id="ARBA00022737"/>
    </source>
</evidence>
<dbReference type="OrthoDB" id="8116123at2759"/>
<accession>A0A5N5TEH0</accession>
<dbReference type="SUPFAM" id="SSF54534">
    <property type="entry name" value="FKBP-like"/>
    <property type="match status" value="1"/>
</dbReference>
<gene>
    <name evidence="7" type="primary">FKBP6</name>
    <name evidence="7" type="ORF">Anas_09451</name>
</gene>
<evidence type="ECO:0000259" key="6">
    <source>
        <dbReference type="PROSITE" id="PS50059"/>
    </source>
</evidence>
<keyword evidence="4 7" id="KW-0413">Isomerase</keyword>
<feature type="domain" description="PPIase FKBP-type" evidence="6">
    <location>
        <begin position="36"/>
        <end position="125"/>
    </location>
</feature>
<dbReference type="GO" id="GO:0003755">
    <property type="term" value="F:peptidyl-prolyl cis-trans isomerase activity"/>
    <property type="evidence" value="ECO:0007669"/>
    <property type="project" value="UniProtKB-KW"/>
</dbReference>
<dbReference type="PANTHER" id="PTHR46674">
    <property type="entry name" value="INACTIVE PEPTIDYL-PROLYL CIS-TRANS ISOMERASE FKBP6"/>
    <property type="match status" value="1"/>
</dbReference>
<dbReference type="GO" id="GO:0051879">
    <property type="term" value="F:Hsp90 protein binding"/>
    <property type="evidence" value="ECO:0007669"/>
    <property type="project" value="TreeGrafter"/>
</dbReference>
<dbReference type="InterPro" id="IPR046357">
    <property type="entry name" value="PPIase_dom_sf"/>
</dbReference>
<dbReference type="PROSITE" id="PS50059">
    <property type="entry name" value="FKBP_PPIASE"/>
    <property type="match status" value="1"/>
</dbReference>
<dbReference type="EC" id="5.2.1.8" evidence="4"/>
<organism evidence="7 8">
    <name type="scientific">Armadillidium nasatum</name>
    <dbReference type="NCBI Taxonomy" id="96803"/>
    <lineage>
        <taxon>Eukaryota</taxon>
        <taxon>Metazoa</taxon>
        <taxon>Ecdysozoa</taxon>
        <taxon>Arthropoda</taxon>
        <taxon>Crustacea</taxon>
        <taxon>Multicrustacea</taxon>
        <taxon>Malacostraca</taxon>
        <taxon>Eumalacostraca</taxon>
        <taxon>Peracarida</taxon>
        <taxon>Isopoda</taxon>
        <taxon>Oniscidea</taxon>
        <taxon>Crinocheta</taxon>
        <taxon>Armadillidiidae</taxon>
        <taxon>Armadillidium</taxon>
    </lineage>
</organism>